<dbReference type="OrthoDB" id="2864564at2759"/>
<dbReference type="Proteomes" id="UP000623467">
    <property type="component" value="Unassembled WGS sequence"/>
</dbReference>
<gene>
    <name evidence="1" type="ORF">MSAN_02043300</name>
</gene>
<evidence type="ECO:0000313" key="2">
    <source>
        <dbReference type="Proteomes" id="UP000623467"/>
    </source>
</evidence>
<dbReference type="Gene3D" id="3.80.10.10">
    <property type="entry name" value="Ribonuclease Inhibitor"/>
    <property type="match status" value="1"/>
</dbReference>
<sequence length="491" mass="55717">MDGSSNLPSNARWPVLVCPNEIWLETFIHLPRKTLMSLHAVSRLFHQISRPPLFEELNVHPFQVQEGASSRYSGPHDIERSMKRLEFWTSPAIAPFVRICTFSAFLQRTQTRHDPAPIFAKFFRLLPNLSNLKRFGCVGVKFDRAAVEGLCALVNLTQVQLTGCSLQLGEEDLDLTLRVKSFSCANTGGNTLATGAHRWLNILDRDTLLDLSLPSAPILLQETSSEFLHVQRLLIGFREWAEVLLLSKFPAVRSLKISWSPSYSSDAVQPRPVLFTQLDTYDGPHEILLFVDPLAAPRCLNIMPSDPQLLFERLLVLRPVLRAVEQLVLSLHYLRPDVLGGCLASFPILRELRLKIYHIYDDTSTPDGEVHTRQTFYDSFALSSPFPTTLEKLYISWPARTPPCPPLTLASAQSAKDALVQSTNSALKCIWLAALEFEYLWIRRAMTEDTDHEYTRTSQTAGGRAWLESTMHLELRFLEPQDPFVLRYMST</sequence>
<protein>
    <submittedName>
        <fullName evidence="1">L-aminoadipate-semialdehyde dehydrogenase</fullName>
    </submittedName>
</protein>
<keyword evidence="2" id="KW-1185">Reference proteome</keyword>
<comment type="caution">
    <text evidence="1">The sequence shown here is derived from an EMBL/GenBank/DDBJ whole genome shotgun (WGS) entry which is preliminary data.</text>
</comment>
<accession>A0A8H7CMY7</accession>
<name>A0A8H7CMY7_9AGAR</name>
<dbReference type="EMBL" id="JACAZH010000026">
    <property type="protein sequence ID" value="KAF7341877.1"/>
    <property type="molecule type" value="Genomic_DNA"/>
</dbReference>
<dbReference type="AlphaFoldDB" id="A0A8H7CMY7"/>
<dbReference type="InterPro" id="IPR032675">
    <property type="entry name" value="LRR_dom_sf"/>
</dbReference>
<reference evidence="1" key="1">
    <citation type="submission" date="2020-05" db="EMBL/GenBank/DDBJ databases">
        <title>Mycena genomes resolve the evolution of fungal bioluminescence.</title>
        <authorList>
            <person name="Tsai I.J."/>
        </authorList>
    </citation>
    <scope>NUCLEOTIDE SEQUENCE</scope>
    <source>
        <strain evidence="1">160909Yilan</strain>
    </source>
</reference>
<organism evidence="1 2">
    <name type="scientific">Mycena sanguinolenta</name>
    <dbReference type="NCBI Taxonomy" id="230812"/>
    <lineage>
        <taxon>Eukaryota</taxon>
        <taxon>Fungi</taxon>
        <taxon>Dikarya</taxon>
        <taxon>Basidiomycota</taxon>
        <taxon>Agaricomycotina</taxon>
        <taxon>Agaricomycetes</taxon>
        <taxon>Agaricomycetidae</taxon>
        <taxon>Agaricales</taxon>
        <taxon>Marasmiineae</taxon>
        <taxon>Mycenaceae</taxon>
        <taxon>Mycena</taxon>
    </lineage>
</organism>
<evidence type="ECO:0000313" key="1">
    <source>
        <dbReference type="EMBL" id="KAF7341877.1"/>
    </source>
</evidence>
<proteinExistence type="predicted"/>